<feature type="transmembrane region" description="Helical" evidence="5">
    <location>
        <begin position="166"/>
        <end position="188"/>
    </location>
</feature>
<evidence type="ECO:0000259" key="6">
    <source>
        <dbReference type="PROSITE" id="PS50850"/>
    </source>
</evidence>
<dbReference type="SUPFAM" id="SSF103473">
    <property type="entry name" value="MFS general substrate transporter"/>
    <property type="match status" value="1"/>
</dbReference>
<comment type="subcellular location">
    <subcellularLocation>
        <location evidence="1">Membrane</location>
        <topology evidence="1">Multi-pass membrane protein</topology>
    </subcellularLocation>
</comment>
<evidence type="ECO:0000256" key="2">
    <source>
        <dbReference type="ARBA" id="ARBA00022692"/>
    </source>
</evidence>
<feature type="transmembrane region" description="Helical" evidence="5">
    <location>
        <begin position="253"/>
        <end position="271"/>
    </location>
</feature>
<reference evidence="7" key="2">
    <citation type="submission" date="2025-08" db="UniProtKB">
        <authorList>
            <consortium name="Ensembl"/>
        </authorList>
    </citation>
    <scope>IDENTIFICATION</scope>
</reference>
<organism evidence="7 8">
    <name type="scientific">Lates calcarifer</name>
    <name type="common">Barramundi</name>
    <name type="synonym">Holocentrus calcarifer</name>
    <dbReference type="NCBI Taxonomy" id="8187"/>
    <lineage>
        <taxon>Eukaryota</taxon>
        <taxon>Metazoa</taxon>
        <taxon>Chordata</taxon>
        <taxon>Craniata</taxon>
        <taxon>Vertebrata</taxon>
        <taxon>Euteleostomi</taxon>
        <taxon>Actinopterygii</taxon>
        <taxon>Neopterygii</taxon>
        <taxon>Teleostei</taxon>
        <taxon>Neoteleostei</taxon>
        <taxon>Acanthomorphata</taxon>
        <taxon>Carangaria</taxon>
        <taxon>Carangaria incertae sedis</taxon>
        <taxon>Centropomidae</taxon>
        <taxon>Lates</taxon>
    </lineage>
</organism>
<keyword evidence="3 5" id="KW-1133">Transmembrane helix</keyword>
<evidence type="ECO:0000256" key="3">
    <source>
        <dbReference type="ARBA" id="ARBA00022989"/>
    </source>
</evidence>
<evidence type="ECO:0000313" key="8">
    <source>
        <dbReference type="Proteomes" id="UP000314980"/>
    </source>
</evidence>
<dbReference type="InterPro" id="IPR020846">
    <property type="entry name" value="MFS_dom"/>
</dbReference>
<dbReference type="Proteomes" id="UP000314980">
    <property type="component" value="Unassembled WGS sequence"/>
</dbReference>
<dbReference type="PROSITE" id="PS50850">
    <property type="entry name" value="MFS"/>
    <property type="match status" value="1"/>
</dbReference>
<reference evidence="7" key="3">
    <citation type="submission" date="2025-09" db="UniProtKB">
        <authorList>
            <consortium name="Ensembl"/>
        </authorList>
    </citation>
    <scope>IDENTIFICATION</scope>
</reference>
<accession>A0A4W6FQC5</accession>
<name>A0A4W6FQC5_LATCA</name>
<dbReference type="Pfam" id="PF07690">
    <property type="entry name" value="MFS_1"/>
    <property type="match status" value="1"/>
</dbReference>
<evidence type="ECO:0000256" key="1">
    <source>
        <dbReference type="ARBA" id="ARBA00004141"/>
    </source>
</evidence>
<proteinExistence type="predicted"/>
<dbReference type="InterPro" id="IPR036259">
    <property type="entry name" value="MFS_trans_sf"/>
</dbReference>
<dbReference type="PROSITE" id="PS00216">
    <property type="entry name" value="SUGAR_TRANSPORT_1"/>
    <property type="match status" value="1"/>
</dbReference>
<keyword evidence="8" id="KW-1185">Reference proteome</keyword>
<dbReference type="STRING" id="8187.ENSLCAP00010053268"/>
<protein>
    <submittedName>
        <fullName evidence="7">Solute carrier family 22 member 3</fullName>
    </submittedName>
</protein>
<dbReference type="Gene3D" id="1.20.1250.20">
    <property type="entry name" value="MFS general substrate transporter like domains"/>
    <property type="match status" value="1"/>
</dbReference>
<keyword evidence="4 5" id="KW-0472">Membrane</keyword>
<feature type="domain" description="Major facilitator superfamily (MFS) profile" evidence="6">
    <location>
        <begin position="97"/>
        <end position="343"/>
    </location>
</feature>
<feature type="transmembrane region" description="Helical" evidence="5">
    <location>
        <begin position="14"/>
        <end position="36"/>
    </location>
</feature>
<reference evidence="8" key="1">
    <citation type="submission" date="2015-09" db="EMBL/GenBank/DDBJ databases">
        <authorList>
            <person name="Sai Rama Sridatta P."/>
        </authorList>
    </citation>
    <scope>NUCLEOTIDE SEQUENCE [LARGE SCALE GENOMIC DNA]</scope>
</reference>
<feature type="transmembrane region" description="Helical" evidence="5">
    <location>
        <begin position="200"/>
        <end position="218"/>
    </location>
</feature>
<dbReference type="GeneTree" id="ENSGT00940000155089"/>
<keyword evidence="2 5" id="KW-0812">Transmembrane</keyword>
<dbReference type="InParanoid" id="A0A4W6FQC5"/>
<evidence type="ECO:0000313" key="7">
    <source>
        <dbReference type="Ensembl" id="ENSLCAP00010053268.1"/>
    </source>
</evidence>
<dbReference type="InterPro" id="IPR005829">
    <property type="entry name" value="Sugar_transporter_CS"/>
</dbReference>
<feature type="transmembrane region" description="Helical" evidence="5">
    <location>
        <begin position="142"/>
        <end position="159"/>
    </location>
</feature>
<dbReference type="AlphaFoldDB" id="A0A4W6FQC5"/>
<dbReference type="GO" id="GO:0016020">
    <property type="term" value="C:membrane"/>
    <property type="evidence" value="ECO:0007669"/>
    <property type="project" value="UniProtKB-SubCell"/>
</dbReference>
<dbReference type="InterPro" id="IPR011701">
    <property type="entry name" value="MFS"/>
</dbReference>
<dbReference type="PANTHER" id="PTHR24064">
    <property type="entry name" value="SOLUTE CARRIER FAMILY 22 MEMBER"/>
    <property type="match status" value="1"/>
</dbReference>
<dbReference type="Ensembl" id="ENSLCAT00010054633.1">
    <property type="protein sequence ID" value="ENSLCAP00010053268.1"/>
    <property type="gene ID" value="ENSLCAG00010024766.1"/>
</dbReference>
<evidence type="ECO:0000256" key="4">
    <source>
        <dbReference type="ARBA" id="ARBA00023136"/>
    </source>
</evidence>
<feature type="transmembrane region" description="Helical" evidence="5">
    <location>
        <begin position="230"/>
        <end position="247"/>
    </location>
</feature>
<sequence length="343" mass="38957">FNDMINFGPFQKKIVTLGSLPVILFAFVLVGVVFLGHTPDHWCWSPESERLQEECGWTEVEVQAVTVPSSEQSGSFSRCQRLDVDWSKSQNKCNELDWLLTSNATRLVPCDSRWMFDKSHSTIVSEFSLVCEKSWLADLNQVFLACGFFIGAFVTGYLADRFGRKPCLIVSMLGLGISGVGVMMSPWYSVLLIFRFLQGFFGKGAWTATYVLVIEFFGSNNRKYVSMASRTFYSTGMVILPGLAYYLSSWRTLQLVMSVPCFVFISYHWLVPESPRWLFSQKRTTEAMSVAAIIAKCNGRSLPHDLPEIILVEEKKEVNPVAIMDLFRTPNIRKNTLILTYAW</sequence>
<dbReference type="GO" id="GO:0022857">
    <property type="term" value="F:transmembrane transporter activity"/>
    <property type="evidence" value="ECO:0007669"/>
    <property type="project" value="InterPro"/>
</dbReference>
<evidence type="ECO:0000256" key="5">
    <source>
        <dbReference type="SAM" id="Phobius"/>
    </source>
</evidence>